<feature type="non-terminal residue" evidence="2">
    <location>
        <position position="1"/>
    </location>
</feature>
<comment type="caution">
    <text evidence="2">The sequence shown here is derived from an EMBL/GenBank/DDBJ whole genome shotgun (WGS) entry which is preliminary data.</text>
</comment>
<evidence type="ECO:0000259" key="1">
    <source>
        <dbReference type="Pfam" id="PF13860"/>
    </source>
</evidence>
<proteinExistence type="predicted"/>
<feature type="domain" description="FlgD/Vpr Ig-like" evidence="1">
    <location>
        <begin position="14"/>
        <end position="66"/>
    </location>
</feature>
<dbReference type="Gene3D" id="2.60.40.4070">
    <property type="match status" value="1"/>
</dbReference>
<protein>
    <recommendedName>
        <fullName evidence="1">FlgD/Vpr Ig-like domain-containing protein</fullName>
    </recommendedName>
</protein>
<dbReference type="NCBIfam" id="TIGR04183">
    <property type="entry name" value="Por_Secre_tail"/>
    <property type="match status" value="1"/>
</dbReference>
<dbReference type="Proteomes" id="UP000268469">
    <property type="component" value="Unassembled WGS sequence"/>
</dbReference>
<name>A0A660SEJ5_UNCW3</name>
<sequence>VTIRWRIEDGRWKSEDISLRIYDATGRLVKEFILPTASTAISWDGRDDSGRKVGSGVYFVRLETGNQKFTRKVLLLR</sequence>
<gene>
    <name evidence="2" type="ORF">DRP53_08960</name>
</gene>
<dbReference type="Pfam" id="PF13860">
    <property type="entry name" value="FlgD_ig"/>
    <property type="match status" value="1"/>
</dbReference>
<dbReference type="EMBL" id="QNBE01000100">
    <property type="protein sequence ID" value="RKX69195.1"/>
    <property type="molecule type" value="Genomic_DNA"/>
</dbReference>
<evidence type="ECO:0000313" key="2">
    <source>
        <dbReference type="EMBL" id="RKX69195.1"/>
    </source>
</evidence>
<dbReference type="InterPro" id="IPR025965">
    <property type="entry name" value="FlgD/Vpr_Ig-like"/>
</dbReference>
<dbReference type="AlphaFoldDB" id="A0A660SEJ5"/>
<dbReference type="InterPro" id="IPR026444">
    <property type="entry name" value="Secre_tail"/>
</dbReference>
<accession>A0A660SEJ5</accession>
<evidence type="ECO:0000313" key="3">
    <source>
        <dbReference type="Proteomes" id="UP000268469"/>
    </source>
</evidence>
<reference evidence="2 3" key="1">
    <citation type="submission" date="2018-06" db="EMBL/GenBank/DDBJ databases">
        <title>Extensive metabolic versatility and redundancy in microbially diverse, dynamic hydrothermal sediments.</title>
        <authorList>
            <person name="Dombrowski N."/>
            <person name="Teske A."/>
            <person name="Baker B.J."/>
        </authorList>
    </citation>
    <scope>NUCLEOTIDE SEQUENCE [LARGE SCALE GENOMIC DNA]</scope>
    <source>
        <strain evidence="2">B36_G15</strain>
    </source>
</reference>
<organism evidence="2 3">
    <name type="scientific">candidate division WOR-3 bacterium</name>
    <dbReference type="NCBI Taxonomy" id="2052148"/>
    <lineage>
        <taxon>Bacteria</taxon>
        <taxon>Bacteria division WOR-3</taxon>
    </lineage>
</organism>